<protein>
    <submittedName>
        <fullName evidence="2">Uncharacterized protein</fullName>
    </submittedName>
</protein>
<feature type="compositionally biased region" description="Basic and acidic residues" evidence="1">
    <location>
        <begin position="13"/>
        <end position="35"/>
    </location>
</feature>
<organism evidence="2 3">
    <name type="scientific">Elysia marginata</name>
    <dbReference type="NCBI Taxonomy" id="1093978"/>
    <lineage>
        <taxon>Eukaryota</taxon>
        <taxon>Metazoa</taxon>
        <taxon>Spiralia</taxon>
        <taxon>Lophotrochozoa</taxon>
        <taxon>Mollusca</taxon>
        <taxon>Gastropoda</taxon>
        <taxon>Heterobranchia</taxon>
        <taxon>Euthyneura</taxon>
        <taxon>Panpulmonata</taxon>
        <taxon>Sacoglossa</taxon>
        <taxon>Placobranchoidea</taxon>
        <taxon>Plakobranchidae</taxon>
        <taxon>Elysia</taxon>
    </lineage>
</organism>
<dbReference type="Proteomes" id="UP000762676">
    <property type="component" value="Unassembled WGS sequence"/>
</dbReference>
<dbReference type="AlphaFoldDB" id="A0AAV4ISI2"/>
<feature type="region of interest" description="Disordered" evidence="1">
    <location>
        <begin position="1"/>
        <end position="39"/>
    </location>
</feature>
<proteinExistence type="predicted"/>
<feature type="compositionally biased region" description="Polar residues" evidence="1">
    <location>
        <begin position="1"/>
        <end position="11"/>
    </location>
</feature>
<gene>
    <name evidence="2" type="ORF">ElyMa_006678100</name>
</gene>
<evidence type="ECO:0000313" key="2">
    <source>
        <dbReference type="EMBL" id="GFS11667.1"/>
    </source>
</evidence>
<accession>A0AAV4ISI2</accession>
<reference evidence="2 3" key="1">
    <citation type="journal article" date="2021" name="Elife">
        <title>Chloroplast acquisition without the gene transfer in kleptoplastic sea slugs, Plakobranchus ocellatus.</title>
        <authorList>
            <person name="Maeda T."/>
            <person name="Takahashi S."/>
            <person name="Yoshida T."/>
            <person name="Shimamura S."/>
            <person name="Takaki Y."/>
            <person name="Nagai Y."/>
            <person name="Toyoda A."/>
            <person name="Suzuki Y."/>
            <person name="Arimoto A."/>
            <person name="Ishii H."/>
            <person name="Satoh N."/>
            <person name="Nishiyama T."/>
            <person name="Hasebe M."/>
            <person name="Maruyama T."/>
            <person name="Minagawa J."/>
            <person name="Obokata J."/>
            <person name="Shigenobu S."/>
        </authorList>
    </citation>
    <scope>NUCLEOTIDE SEQUENCE [LARGE SCALE GENOMIC DNA]</scope>
</reference>
<comment type="caution">
    <text evidence="2">The sequence shown here is derived from an EMBL/GenBank/DDBJ whole genome shotgun (WGS) entry which is preliminary data.</text>
</comment>
<evidence type="ECO:0000313" key="3">
    <source>
        <dbReference type="Proteomes" id="UP000762676"/>
    </source>
</evidence>
<sequence length="99" mass="11241">MFDQNKLSVTPSRLERSGGDDSFHPGHQQEEEKQWHQASRMTAGSLDCLDKRSLSSTHEFSSMCKGVKAKSVFIKHLSTDMLEALYMGFPTGHYQQNTF</sequence>
<dbReference type="EMBL" id="BMAT01013380">
    <property type="protein sequence ID" value="GFS11667.1"/>
    <property type="molecule type" value="Genomic_DNA"/>
</dbReference>
<name>A0AAV4ISI2_9GAST</name>
<keyword evidence="3" id="KW-1185">Reference proteome</keyword>
<evidence type="ECO:0000256" key="1">
    <source>
        <dbReference type="SAM" id="MobiDB-lite"/>
    </source>
</evidence>